<evidence type="ECO:0000256" key="11">
    <source>
        <dbReference type="ARBA" id="ARBA00042730"/>
    </source>
</evidence>
<dbReference type="AlphaFoldDB" id="D5EHU4"/>
<dbReference type="EC" id="5.3.3.12" evidence="7"/>
<dbReference type="PANTHER" id="PTHR11954">
    <property type="entry name" value="D-DOPACHROME DECARBOXYLASE"/>
    <property type="match status" value="1"/>
</dbReference>
<dbReference type="EMBL" id="CP001998">
    <property type="protein sequence ID" value="ADE54135.1"/>
    <property type="molecule type" value="Genomic_DNA"/>
</dbReference>
<keyword evidence="4" id="KW-0413">Isomerase</keyword>
<evidence type="ECO:0000256" key="8">
    <source>
        <dbReference type="ARBA" id="ARBA00039086"/>
    </source>
</evidence>
<dbReference type="STRING" id="583355.Caka_1114"/>
<evidence type="ECO:0000313" key="13">
    <source>
        <dbReference type="Proteomes" id="UP000000925"/>
    </source>
</evidence>
<evidence type="ECO:0000256" key="10">
    <source>
        <dbReference type="ARBA" id="ARBA00041912"/>
    </source>
</evidence>
<dbReference type="KEGG" id="caa:Caka_1114"/>
<evidence type="ECO:0000256" key="7">
    <source>
        <dbReference type="ARBA" id="ARBA00038932"/>
    </source>
</evidence>
<dbReference type="GO" id="GO:0005615">
    <property type="term" value="C:extracellular space"/>
    <property type="evidence" value="ECO:0007669"/>
    <property type="project" value="UniProtKB-KW"/>
</dbReference>
<comment type="catalytic activity">
    <reaction evidence="6">
        <text>L-dopachrome = 5,6-dihydroxyindole-2-carboxylate</text>
        <dbReference type="Rhea" id="RHEA:13041"/>
        <dbReference type="ChEBI" id="CHEBI:16875"/>
        <dbReference type="ChEBI" id="CHEBI:57509"/>
        <dbReference type="EC" id="5.3.3.12"/>
    </reaction>
</comment>
<evidence type="ECO:0000256" key="3">
    <source>
        <dbReference type="ARBA" id="ARBA00022525"/>
    </source>
</evidence>
<protein>
    <recommendedName>
        <fullName evidence="11">L-dopachrome isomerase</fullName>
        <ecNumber evidence="8">5.3.2.1</ecNumber>
        <ecNumber evidence="7">5.3.3.12</ecNumber>
    </recommendedName>
    <alternativeName>
        <fullName evidence="9">L-dopachrome tautomerase</fullName>
    </alternativeName>
    <alternativeName>
        <fullName evidence="10">Phenylpyruvate tautomerase</fullName>
    </alternativeName>
</protein>
<dbReference type="InterPro" id="IPR014347">
    <property type="entry name" value="Tautomerase/MIF_sf"/>
</dbReference>
<keyword evidence="2" id="KW-0202">Cytokine</keyword>
<dbReference type="SUPFAM" id="SSF55331">
    <property type="entry name" value="Tautomerase/MIF"/>
    <property type="match status" value="1"/>
</dbReference>
<evidence type="ECO:0000256" key="2">
    <source>
        <dbReference type="ARBA" id="ARBA00022514"/>
    </source>
</evidence>
<dbReference type="Gene3D" id="3.30.429.10">
    <property type="entry name" value="Macrophage Migration Inhibitory Factor"/>
    <property type="match status" value="1"/>
</dbReference>
<reference evidence="12 13" key="1">
    <citation type="journal article" date="2010" name="Stand. Genomic Sci.">
        <title>Complete genome sequence of Coraliomargarita akajimensis type strain (04OKA010-24).</title>
        <authorList>
            <person name="Mavromatis K."/>
            <person name="Abt B."/>
            <person name="Brambilla E."/>
            <person name="Lapidus A."/>
            <person name="Copeland A."/>
            <person name="Deshpande S."/>
            <person name="Nolan M."/>
            <person name="Lucas S."/>
            <person name="Tice H."/>
            <person name="Cheng J.F."/>
            <person name="Han C."/>
            <person name="Detter J.C."/>
            <person name="Woyke T."/>
            <person name="Goodwin L."/>
            <person name="Pitluck S."/>
            <person name="Held B."/>
            <person name="Brettin T."/>
            <person name="Tapia R."/>
            <person name="Ivanova N."/>
            <person name="Mikhailova N."/>
            <person name="Pati A."/>
            <person name="Liolios K."/>
            <person name="Chen A."/>
            <person name="Palaniappan K."/>
            <person name="Land M."/>
            <person name="Hauser L."/>
            <person name="Chang Y.J."/>
            <person name="Jeffries C.D."/>
            <person name="Rohde M."/>
            <person name="Goker M."/>
            <person name="Bristow J."/>
            <person name="Eisen J.A."/>
            <person name="Markowitz V."/>
            <person name="Hugenholtz P."/>
            <person name="Klenk H.P."/>
            <person name="Kyrpides N.C."/>
        </authorList>
    </citation>
    <scope>NUCLEOTIDE SEQUENCE [LARGE SCALE GENOMIC DNA]</scope>
    <source>
        <strain evidence="13">DSM 45221 / IAM 15411 / JCM 23193 / KCTC 12865</strain>
    </source>
</reference>
<dbReference type="RefSeq" id="WP_013042857.1">
    <property type="nucleotide sequence ID" value="NC_014008.1"/>
</dbReference>
<dbReference type="PANTHER" id="PTHR11954:SF6">
    <property type="entry name" value="MACROPHAGE MIGRATION INHIBITORY FACTOR"/>
    <property type="match status" value="1"/>
</dbReference>
<dbReference type="InterPro" id="IPR001398">
    <property type="entry name" value="Macrophage_inhib_fac"/>
</dbReference>
<sequence length="114" mass="12809">MPLLQVTSNLQLTDSERSNCLLTLSKAIAELLGKKESYVMTSWTSAKMTMGGTEAPCIYLDLQSIRLPEDAPKQLTPELCERVRLTTDIQADRIYINYQDAAPTHWGWNGKTFA</sequence>
<dbReference type="GO" id="GO:0050178">
    <property type="term" value="F:phenylpyruvate tautomerase activity"/>
    <property type="evidence" value="ECO:0007669"/>
    <property type="project" value="UniProtKB-EC"/>
</dbReference>
<keyword evidence="3" id="KW-0964">Secreted</keyword>
<evidence type="ECO:0000256" key="5">
    <source>
        <dbReference type="ARBA" id="ARBA00036735"/>
    </source>
</evidence>
<evidence type="ECO:0000256" key="1">
    <source>
        <dbReference type="ARBA" id="ARBA00004613"/>
    </source>
</evidence>
<gene>
    <name evidence="12" type="ordered locus">Caka_1114</name>
</gene>
<accession>D5EHU4</accession>
<name>D5EHU4_CORAD</name>
<evidence type="ECO:0000313" key="12">
    <source>
        <dbReference type="EMBL" id="ADE54135.1"/>
    </source>
</evidence>
<evidence type="ECO:0000256" key="6">
    <source>
        <dbReference type="ARBA" id="ARBA00036823"/>
    </source>
</evidence>
<dbReference type="OrthoDB" id="5769863at2"/>
<evidence type="ECO:0000256" key="9">
    <source>
        <dbReference type="ARBA" id="ARBA00041631"/>
    </source>
</evidence>
<keyword evidence="13" id="KW-1185">Reference proteome</keyword>
<dbReference type="GO" id="GO:0004167">
    <property type="term" value="F:dopachrome isomerase activity"/>
    <property type="evidence" value="ECO:0007669"/>
    <property type="project" value="UniProtKB-EC"/>
</dbReference>
<dbReference type="GO" id="GO:0005125">
    <property type="term" value="F:cytokine activity"/>
    <property type="evidence" value="ECO:0007669"/>
    <property type="project" value="UniProtKB-KW"/>
</dbReference>
<comment type="subcellular location">
    <subcellularLocation>
        <location evidence="1">Secreted</location>
    </subcellularLocation>
</comment>
<dbReference type="EC" id="5.3.2.1" evidence="8"/>
<dbReference type="HOGENOM" id="CLU_129906_0_0_0"/>
<comment type="catalytic activity">
    <reaction evidence="5">
        <text>3-phenylpyruvate = enol-phenylpyruvate</text>
        <dbReference type="Rhea" id="RHEA:17097"/>
        <dbReference type="ChEBI" id="CHEBI:16815"/>
        <dbReference type="ChEBI" id="CHEBI:18005"/>
        <dbReference type="EC" id="5.3.2.1"/>
    </reaction>
</comment>
<organism evidence="12 13">
    <name type="scientific">Coraliomargarita akajimensis (strain DSM 45221 / IAM 15411 / JCM 23193 / KCTC 12865 / 04OKA010-24)</name>
    <dbReference type="NCBI Taxonomy" id="583355"/>
    <lineage>
        <taxon>Bacteria</taxon>
        <taxon>Pseudomonadati</taxon>
        <taxon>Verrucomicrobiota</taxon>
        <taxon>Opitutia</taxon>
        <taxon>Puniceicoccales</taxon>
        <taxon>Coraliomargaritaceae</taxon>
        <taxon>Coraliomargarita</taxon>
    </lineage>
</organism>
<proteinExistence type="predicted"/>
<dbReference type="Proteomes" id="UP000000925">
    <property type="component" value="Chromosome"/>
</dbReference>
<evidence type="ECO:0000256" key="4">
    <source>
        <dbReference type="ARBA" id="ARBA00023235"/>
    </source>
</evidence>
<dbReference type="eggNOG" id="COG1942">
    <property type="taxonomic scope" value="Bacteria"/>
</dbReference>
<dbReference type="Pfam" id="PF01187">
    <property type="entry name" value="MIF"/>
    <property type="match status" value="1"/>
</dbReference>